<dbReference type="RefSeq" id="WP_137373751.1">
    <property type="nucleotide sequence ID" value="NZ_AP025491.1"/>
</dbReference>
<keyword evidence="1" id="KW-0732">Signal</keyword>
<evidence type="ECO:0000256" key="1">
    <source>
        <dbReference type="SAM" id="SignalP"/>
    </source>
</evidence>
<proteinExistence type="predicted"/>
<comment type="caution">
    <text evidence="3">The sequence shown here is derived from an EMBL/GenBank/DDBJ whole genome shotgun (WGS) entry which is preliminary data.</text>
</comment>
<reference evidence="3 4" key="1">
    <citation type="journal article" date="2024" name="ISME J.">
        <title>Tailless and filamentous prophages are predominant in marine Vibrio.</title>
        <authorList>
            <person name="Steensen K."/>
            <person name="Seneca J."/>
            <person name="Bartlau N."/>
            <person name="Yu X.A."/>
            <person name="Hussain F.A."/>
            <person name="Polz M.F."/>
        </authorList>
    </citation>
    <scope>NUCLEOTIDE SEQUENCE [LARGE SCALE GENOMIC DNA]</scope>
    <source>
        <strain evidence="3 4">10N.222.51.A1</strain>
    </source>
</reference>
<accession>A0ABV4N968</accession>
<organism evidence="3 4">
    <name type="scientific">Vibrio gallaecicus</name>
    <dbReference type="NCBI Taxonomy" id="552386"/>
    <lineage>
        <taxon>Bacteria</taxon>
        <taxon>Pseudomonadati</taxon>
        <taxon>Pseudomonadota</taxon>
        <taxon>Gammaproteobacteria</taxon>
        <taxon>Vibrionales</taxon>
        <taxon>Vibrionaceae</taxon>
        <taxon>Vibrio</taxon>
    </lineage>
</organism>
<dbReference type="PROSITE" id="PS51257">
    <property type="entry name" value="PROKAR_LIPOPROTEIN"/>
    <property type="match status" value="1"/>
</dbReference>
<dbReference type="EMBL" id="JBFRUW010000018">
    <property type="protein sequence ID" value="MFA0567928.1"/>
    <property type="molecule type" value="Genomic_DNA"/>
</dbReference>
<feature type="domain" description="DUF2846" evidence="2">
    <location>
        <begin position="39"/>
        <end position="126"/>
    </location>
</feature>
<protein>
    <submittedName>
        <fullName evidence="3">DUF2846 domain-containing protein</fullName>
    </submittedName>
</protein>
<dbReference type="Proteomes" id="UP001570417">
    <property type="component" value="Unassembled WGS sequence"/>
</dbReference>
<gene>
    <name evidence="3" type="ORF">AB4566_06540</name>
</gene>
<dbReference type="Pfam" id="PF11008">
    <property type="entry name" value="DUF2846"/>
    <property type="match status" value="1"/>
</dbReference>
<feature type="chain" id="PRO_5046554765" evidence="1">
    <location>
        <begin position="25"/>
        <end position="154"/>
    </location>
</feature>
<name>A0ABV4N968_9VIBR</name>
<feature type="signal peptide" evidence="1">
    <location>
        <begin position="1"/>
        <end position="24"/>
    </location>
</feature>
<dbReference type="PIRSF" id="PIRSF012335">
    <property type="entry name" value="UCP012335"/>
    <property type="match status" value="1"/>
</dbReference>
<dbReference type="InterPro" id="IPR016596">
    <property type="entry name" value="UCP012335"/>
</dbReference>
<dbReference type="InterPro" id="IPR022548">
    <property type="entry name" value="DUF2846"/>
</dbReference>
<keyword evidence="4" id="KW-1185">Reference proteome</keyword>
<evidence type="ECO:0000313" key="3">
    <source>
        <dbReference type="EMBL" id="MFA0567928.1"/>
    </source>
</evidence>
<evidence type="ECO:0000313" key="4">
    <source>
        <dbReference type="Proteomes" id="UP001570417"/>
    </source>
</evidence>
<evidence type="ECO:0000259" key="2">
    <source>
        <dbReference type="Pfam" id="PF11008"/>
    </source>
</evidence>
<sequence>MKNKAIICSTLLLVLSGCASVPTAEPAKSNQLKQFEAPENGSAGVYVYRTDSAVGAALKKDVFIDGDCLGETAPGVFFYQEVEGGKEHILSTESEFSANDITLLTEEGRLYFVNQYIKMGVFVGGAGLELVDEKVGKAEVKKVDLAIKGNCTSN</sequence>